<protein>
    <submittedName>
        <fullName evidence="1">Uncharacterized protein</fullName>
    </submittedName>
</protein>
<proteinExistence type="predicted"/>
<dbReference type="EMBL" id="SSBS01000002">
    <property type="protein sequence ID" value="THF34448.1"/>
    <property type="molecule type" value="Genomic_DNA"/>
</dbReference>
<dbReference type="Proteomes" id="UP000310574">
    <property type="component" value="Unassembled WGS sequence"/>
</dbReference>
<dbReference type="AlphaFoldDB" id="A0AAQ2DFH9"/>
<evidence type="ECO:0000313" key="1">
    <source>
        <dbReference type="EMBL" id="THF34448.1"/>
    </source>
</evidence>
<name>A0AAQ2DFH9_9PSED</name>
<comment type="caution">
    <text evidence="1">The sequence shown here is derived from an EMBL/GenBank/DDBJ whole genome shotgun (WGS) entry which is preliminary data.</text>
</comment>
<gene>
    <name evidence="1" type="ORF">E5170_09295</name>
</gene>
<accession>A0AAQ2DFH9</accession>
<evidence type="ECO:0000313" key="2">
    <source>
        <dbReference type="Proteomes" id="UP000310574"/>
    </source>
</evidence>
<organism evidence="1 2">
    <name type="scientific">Pseudomonas atacamensis</name>
    <dbReference type="NCBI Taxonomy" id="2565368"/>
    <lineage>
        <taxon>Bacteria</taxon>
        <taxon>Pseudomonadati</taxon>
        <taxon>Pseudomonadota</taxon>
        <taxon>Gammaproteobacteria</taxon>
        <taxon>Pseudomonadales</taxon>
        <taxon>Pseudomonadaceae</taxon>
        <taxon>Pseudomonas</taxon>
    </lineage>
</organism>
<reference evidence="1 2" key="1">
    <citation type="submission" date="2019-04" db="EMBL/GenBank/DDBJ databases">
        <title>Draft genome sequence of Pseudomonas sp. M7D1 isolated from rhizosphere of plant the flowery desert.</title>
        <authorList>
            <person name="Poblete-Morales M."/>
            <person name="Plaza N."/>
            <person name="Corsini G."/>
            <person name="Silva E."/>
        </authorList>
    </citation>
    <scope>NUCLEOTIDE SEQUENCE [LARGE SCALE GENOMIC DNA]</scope>
    <source>
        <strain evidence="1 2">M7D1</strain>
    </source>
</reference>
<dbReference type="RefSeq" id="WP_136492616.1">
    <property type="nucleotide sequence ID" value="NZ_SSBS01000002.1"/>
</dbReference>
<sequence length="307" mass="34648">MTIVAFHYTRDDLFAISDGLISRGDARVTEENKKILSFKTCYKIPKISLGRLNYFSEYLGGNFYLAYAGNYTLISNIVNEFTAITSRKLVLYRDQVSGAPTVYQREDEGEGLRSRSYWDDFNFTDSELVPVTINFLANILERVMRSCAQDFARNAMQNPDVELILFGEQMVNYRRSTGAQVLKCKGLSDGAPTIERFCVMPWSLVCIGDPVVILETVSAIERDSEFVIPISVINDSGIQFEKEQTESPHVFLRKRLNVIKKNIIPLILKNAGSIGGSCTIAQSGWASRVEVTTFKNEHLEFELSKLT</sequence>